<dbReference type="PROSITE" id="PS51833">
    <property type="entry name" value="HDOD"/>
    <property type="match status" value="1"/>
</dbReference>
<sequence length="273" mass="30517">MSLDKYANFATQSFTLPDICLRIRDVLDDSHSDSDDIARLISVDPSLTAKILKLANSALFRFPAQVDSISKAVSVIGGEALYNLVVAETANTAFKAFDTPMVRLDDHWQSSVYTGMAAKYLAKTVGIRGSDRFFVTGILLNLSELVMAKAEPALYQQYVQQKKGLPWERQQALFGFNFAALSGTIMEQWQLPMPLYYPVQYLHNEQKQRTEQDIALLACARRVTIRELKPAEFSNIELFTPAIANSLSVEAEIIANVVTYANKETDKVSSLIY</sequence>
<accession>A0A346NPK6</accession>
<organism evidence="2 3">
    <name type="scientific">Salinimonas sediminis</name>
    <dbReference type="NCBI Taxonomy" id="2303538"/>
    <lineage>
        <taxon>Bacteria</taxon>
        <taxon>Pseudomonadati</taxon>
        <taxon>Pseudomonadota</taxon>
        <taxon>Gammaproteobacteria</taxon>
        <taxon>Alteromonadales</taxon>
        <taxon>Alteromonadaceae</taxon>
        <taxon>Alteromonas/Salinimonas group</taxon>
        <taxon>Salinimonas</taxon>
    </lineage>
</organism>
<proteinExistence type="predicted"/>
<dbReference type="Pfam" id="PF08668">
    <property type="entry name" value="HDOD"/>
    <property type="match status" value="1"/>
</dbReference>
<name>A0A346NPK6_9ALTE</name>
<dbReference type="AlphaFoldDB" id="A0A346NPK6"/>
<dbReference type="PANTHER" id="PTHR33525:SF3">
    <property type="entry name" value="RIBONUCLEASE Y"/>
    <property type="match status" value="1"/>
</dbReference>
<dbReference type="InterPro" id="IPR052340">
    <property type="entry name" value="RNase_Y/CdgJ"/>
</dbReference>
<dbReference type="PANTHER" id="PTHR33525">
    <property type="match status" value="1"/>
</dbReference>
<dbReference type="RefSeq" id="WP_108567571.1">
    <property type="nucleotide sequence ID" value="NZ_CP031769.1"/>
</dbReference>
<dbReference type="SUPFAM" id="SSF109604">
    <property type="entry name" value="HD-domain/PDEase-like"/>
    <property type="match status" value="1"/>
</dbReference>
<gene>
    <name evidence="2" type="ORF">D0Y50_14555</name>
</gene>
<dbReference type="Proteomes" id="UP000262073">
    <property type="component" value="Chromosome"/>
</dbReference>
<evidence type="ECO:0000313" key="3">
    <source>
        <dbReference type="Proteomes" id="UP000262073"/>
    </source>
</evidence>
<reference evidence="2 3" key="1">
    <citation type="submission" date="2018-08" db="EMBL/GenBank/DDBJ databases">
        <title>Salinimonas sediminis sp. nov., a piezophilic bacterium isolated from a deep-sea sediment sample from the New Britain Trench.</title>
        <authorList>
            <person name="Cao J."/>
        </authorList>
    </citation>
    <scope>NUCLEOTIDE SEQUENCE [LARGE SCALE GENOMIC DNA]</scope>
    <source>
        <strain evidence="2 3">N102</strain>
    </source>
</reference>
<keyword evidence="3" id="KW-1185">Reference proteome</keyword>
<dbReference type="KEGG" id="salm:D0Y50_14555"/>
<dbReference type="InterPro" id="IPR013976">
    <property type="entry name" value="HDOD"/>
</dbReference>
<dbReference type="Gene3D" id="1.10.3210.10">
    <property type="entry name" value="Hypothetical protein af1432"/>
    <property type="match status" value="1"/>
</dbReference>
<evidence type="ECO:0000259" key="1">
    <source>
        <dbReference type="PROSITE" id="PS51833"/>
    </source>
</evidence>
<protein>
    <submittedName>
        <fullName evidence="2">HDOD domain-containing protein</fullName>
    </submittedName>
</protein>
<dbReference type="OrthoDB" id="9770715at2"/>
<feature type="domain" description="HDOD" evidence="1">
    <location>
        <begin position="13"/>
        <end position="205"/>
    </location>
</feature>
<evidence type="ECO:0000313" key="2">
    <source>
        <dbReference type="EMBL" id="AXR07463.1"/>
    </source>
</evidence>
<dbReference type="EMBL" id="CP031769">
    <property type="protein sequence ID" value="AXR07463.1"/>
    <property type="molecule type" value="Genomic_DNA"/>
</dbReference>